<evidence type="ECO:0000256" key="1">
    <source>
        <dbReference type="ARBA" id="ARBA00007091"/>
    </source>
</evidence>
<dbReference type="EMBL" id="VTPC01079595">
    <property type="protein sequence ID" value="KAF2888145.1"/>
    <property type="molecule type" value="Genomic_DNA"/>
</dbReference>
<reference evidence="2" key="1">
    <citation type="submission" date="2019-08" db="EMBL/GenBank/DDBJ databases">
        <title>The genome of the North American firefly Photinus pyralis.</title>
        <authorList>
            <consortium name="Photinus pyralis genome working group"/>
            <person name="Fallon T.R."/>
            <person name="Sander Lower S.E."/>
            <person name="Weng J.-K."/>
        </authorList>
    </citation>
    <scope>NUCLEOTIDE SEQUENCE</scope>
    <source>
        <strain evidence="2">TRF0915ILg1</strain>
        <tissue evidence="2">Whole body</tissue>
    </source>
</reference>
<accession>A0A8K0CR27</accession>
<sequence length="183" mass="20803">MSALSMEEHGVVPDVIDKAPPVFLEVAYNNNVMVEGGNELTPKKVKDEPIVRWPAEDDSYYLLIMTDPDAPSRKDPKFREWHHWLVGNIPGNNISEGDTLSEYIGAGPPKNTGLHRYVLLVYKQPGKIRFDEKKLTNRSGYGRGDFSIRKFAKKYKLGHPIAGNLFQAQWDTYVPILYKQLEG</sequence>
<dbReference type="InterPro" id="IPR008914">
    <property type="entry name" value="PEBP"/>
</dbReference>
<dbReference type="FunFam" id="3.90.280.10:FF:000006">
    <property type="entry name" value="protein D3"/>
    <property type="match status" value="1"/>
</dbReference>
<name>A0A8K0CR27_IGNLU</name>
<dbReference type="PROSITE" id="PS01220">
    <property type="entry name" value="PBP"/>
    <property type="match status" value="1"/>
</dbReference>
<dbReference type="CDD" id="cd00866">
    <property type="entry name" value="PEBP_euk"/>
    <property type="match status" value="1"/>
</dbReference>
<dbReference type="PANTHER" id="PTHR11362">
    <property type="entry name" value="PHOSPHATIDYLETHANOLAMINE-BINDING PROTEIN"/>
    <property type="match status" value="1"/>
</dbReference>
<dbReference type="Gene3D" id="3.90.280.10">
    <property type="entry name" value="PEBP-like"/>
    <property type="match status" value="1"/>
</dbReference>
<comment type="caution">
    <text evidence="2">The sequence shown here is derived from an EMBL/GenBank/DDBJ whole genome shotgun (WGS) entry which is preliminary data.</text>
</comment>
<dbReference type="InterPro" id="IPR036610">
    <property type="entry name" value="PEBP-like_sf"/>
</dbReference>
<comment type="similarity">
    <text evidence="1">Belongs to the phosphatidylethanolamine-binding protein family.</text>
</comment>
<dbReference type="PANTHER" id="PTHR11362:SF82">
    <property type="entry name" value="PHOSPHATIDYLETHANOLAMINE-BINDING PROTEIN 4"/>
    <property type="match status" value="1"/>
</dbReference>
<evidence type="ECO:0000313" key="2">
    <source>
        <dbReference type="EMBL" id="KAF2888145.1"/>
    </source>
</evidence>
<dbReference type="InterPro" id="IPR001858">
    <property type="entry name" value="Phosphatidylethanolamine-bd_CS"/>
</dbReference>
<dbReference type="InterPro" id="IPR035810">
    <property type="entry name" value="PEBP_euk"/>
</dbReference>
<proteinExistence type="inferred from homology"/>
<organism evidence="2 3">
    <name type="scientific">Ignelater luminosus</name>
    <name type="common">Cucubano</name>
    <name type="synonym">Pyrophorus luminosus</name>
    <dbReference type="NCBI Taxonomy" id="2038154"/>
    <lineage>
        <taxon>Eukaryota</taxon>
        <taxon>Metazoa</taxon>
        <taxon>Ecdysozoa</taxon>
        <taxon>Arthropoda</taxon>
        <taxon>Hexapoda</taxon>
        <taxon>Insecta</taxon>
        <taxon>Pterygota</taxon>
        <taxon>Neoptera</taxon>
        <taxon>Endopterygota</taxon>
        <taxon>Coleoptera</taxon>
        <taxon>Polyphaga</taxon>
        <taxon>Elateriformia</taxon>
        <taxon>Elateroidea</taxon>
        <taxon>Elateridae</taxon>
        <taxon>Agrypninae</taxon>
        <taxon>Pyrophorini</taxon>
        <taxon>Ignelater</taxon>
    </lineage>
</organism>
<dbReference type="Pfam" id="PF01161">
    <property type="entry name" value="PBP"/>
    <property type="match status" value="1"/>
</dbReference>
<protein>
    <submittedName>
        <fullName evidence="2">Uncharacterized protein</fullName>
    </submittedName>
</protein>
<dbReference type="SUPFAM" id="SSF49777">
    <property type="entry name" value="PEBP-like"/>
    <property type="match status" value="1"/>
</dbReference>
<dbReference type="Proteomes" id="UP000801492">
    <property type="component" value="Unassembled WGS sequence"/>
</dbReference>
<gene>
    <name evidence="2" type="ORF">ILUMI_18028</name>
</gene>
<dbReference type="OrthoDB" id="2506647at2759"/>
<keyword evidence="3" id="KW-1185">Reference proteome</keyword>
<dbReference type="AlphaFoldDB" id="A0A8K0CR27"/>
<evidence type="ECO:0000313" key="3">
    <source>
        <dbReference type="Proteomes" id="UP000801492"/>
    </source>
</evidence>